<dbReference type="Gene3D" id="3.40.1450.10">
    <property type="entry name" value="BPG-independent phosphoglycerate mutase, domain B"/>
    <property type="match status" value="2"/>
</dbReference>
<reference evidence="12 13" key="1">
    <citation type="journal article" date="2007" name="Proc. Natl. Acad. Sci. U.S.A.">
        <title>The genome of Syntrophus aciditrophicus: life at the thermodynamic limit of microbial growth.</title>
        <authorList>
            <person name="McInerney M.J."/>
            <person name="Rohlin L."/>
            <person name="Mouttaki H."/>
            <person name="Kim U."/>
            <person name="Krupp R.S."/>
            <person name="Rios-Hernandez L."/>
            <person name="Sieber J."/>
            <person name="Struchtemeyer C.G."/>
            <person name="Bhattacharyya A."/>
            <person name="Campbell J.W."/>
            <person name="Gunsalus R.P."/>
        </authorList>
    </citation>
    <scope>NUCLEOTIDE SEQUENCE [LARGE SCALE GENOMIC DNA]</scope>
    <source>
        <strain evidence="12 13">SB</strain>
    </source>
</reference>
<dbReference type="Pfam" id="PF01676">
    <property type="entry name" value="Metalloenzyme"/>
    <property type="match status" value="1"/>
</dbReference>
<dbReference type="Gene3D" id="3.40.720.10">
    <property type="entry name" value="Alkaline Phosphatase, subunit A"/>
    <property type="match status" value="2"/>
</dbReference>
<evidence type="ECO:0000256" key="1">
    <source>
        <dbReference type="ARBA" id="ARBA00000370"/>
    </source>
</evidence>
<name>Q2LUU2_SYNAS</name>
<keyword evidence="6" id="KW-0479">Metal-binding</keyword>
<feature type="domain" description="BPG-independent PGAM N-terminal" evidence="11">
    <location>
        <begin position="10"/>
        <end position="93"/>
    </location>
</feature>
<organism evidence="12 13">
    <name type="scientific">Syntrophus aciditrophicus (strain SB)</name>
    <dbReference type="NCBI Taxonomy" id="56780"/>
    <lineage>
        <taxon>Bacteria</taxon>
        <taxon>Pseudomonadati</taxon>
        <taxon>Thermodesulfobacteriota</taxon>
        <taxon>Syntrophia</taxon>
        <taxon>Syntrophales</taxon>
        <taxon>Syntrophaceae</taxon>
        <taxon>Syntrophus</taxon>
    </lineage>
</organism>
<evidence type="ECO:0000256" key="2">
    <source>
        <dbReference type="ARBA" id="ARBA00001936"/>
    </source>
</evidence>
<dbReference type="Pfam" id="PF06415">
    <property type="entry name" value="iPGM_N"/>
    <property type="match status" value="2"/>
</dbReference>
<dbReference type="STRING" id="56780.SYN_01002"/>
<comment type="catalytic activity">
    <reaction evidence="1">
        <text>(2R)-2-phosphoglycerate = (2R)-3-phosphoglycerate</text>
        <dbReference type="Rhea" id="RHEA:15901"/>
        <dbReference type="ChEBI" id="CHEBI:58272"/>
        <dbReference type="ChEBI" id="CHEBI:58289"/>
        <dbReference type="EC" id="5.4.2.12"/>
    </reaction>
</comment>
<dbReference type="HOGENOM" id="CLU_519450_0_0_7"/>
<dbReference type="GO" id="GO:0006096">
    <property type="term" value="P:glycolytic process"/>
    <property type="evidence" value="ECO:0007669"/>
    <property type="project" value="UniProtKB-UniPathway"/>
</dbReference>
<dbReference type="Proteomes" id="UP000001933">
    <property type="component" value="Chromosome"/>
</dbReference>
<proteinExistence type="inferred from homology"/>
<dbReference type="GO" id="GO:0006007">
    <property type="term" value="P:glucose catabolic process"/>
    <property type="evidence" value="ECO:0007669"/>
    <property type="project" value="InterPro"/>
</dbReference>
<accession>Q2LUU2</accession>
<dbReference type="InParanoid" id="Q2LUU2"/>
<dbReference type="InterPro" id="IPR011258">
    <property type="entry name" value="BPG-indep_PGM_N"/>
</dbReference>
<keyword evidence="13" id="KW-1185">Reference proteome</keyword>
<keyword evidence="8" id="KW-0464">Manganese</keyword>
<evidence type="ECO:0000313" key="13">
    <source>
        <dbReference type="Proteomes" id="UP000001933"/>
    </source>
</evidence>
<dbReference type="eggNOG" id="COG0696">
    <property type="taxonomic scope" value="Bacteria"/>
</dbReference>
<dbReference type="PANTHER" id="PTHR31637:SF0">
    <property type="entry name" value="2,3-BISPHOSPHOGLYCERATE-INDEPENDENT PHOSPHOGLYCERATE MUTASE"/>
    <property type="match status" value="1"/>
</dbReference>
<dbReference type="AlphaFoldDB" id="Q2LUU2"/>
<dbReference type="PANTHER" id="PTHR31637">
    <property type="entry name" value="2,3-BISPHOSPHOGLYCERATE-INDEPENDENT PHOSPHOGLYCERATE MUTASE"/>
    <property type="match status" value="1"/>
</dbReference>
<dbReference type="InterPro" id="IPR005995">
    <property type="entry name" value="Pgm_bpd_ind"/>
</dbReference>
<evidence type="ECO:0000259" key="11">
    <source>
        <dbReference type="Pfam" id="PF06415"/>
    </source>
</evidence>
<protein>
    <recommendedName>
        <fullName evidence="5">phosphoglycerate mutase (2,3-diphosphoglycerate-independent)</fullName>
        <ecNumber evidence="5">5.4.2.12</ecNumber>
    </recommendedName>
</protein>
<evidence type="ECO:0000256" key="9">
    <source>
        <dbReference type="ARBA" id="ARBA00023235"/>
    </source>
</evidence>
<evidence type="ECO:0000256" key="7">
    <source>
        <dbReference type="ARBA" id="ARBA00023152"/>
    </source>
</evidence>
<dbReference type="SUPFAM" id="SSF53649">
    <property type="entry name" value="Alkaline phosphatase-like"/>
    <property type="match status" value="2"/>
</dbReference>
<dbReference type="SUPFAM" id="SSF64158">
    <property type="entry name" value="2,3-Bisphosphoglycerate-independent phosphoglycerate mutase, substrate-binding domain"/>
    <property type="match status" value="2"/>
</dbReference>
<feature type="domain" description="BPG-independent PGAM N-terminal" evidence="11">
    <location>
        <begin position="397"/>
        <end position="526"/>
    </location>
</feature>
<gene>
    <name evidence="12" type="ORF">SYN_01002</name>
</gene>
<evidence type="ECO:0000256" key="6">
    <source>
        <dbReference type="ARBA" id="ARBA00022723"/>
    </source>
</evidence>
<dbReference type="GO" id="GO:0004619">
    <property type="term" value="F:phosphoglycerate mutase activity"/>
    <property type="evidence" value="ECO:0007669"/>
    <property type="project" value="UniProtKB-EC"/>
</dbReference>
<dbReference type="InterPro" id="IPR017850">
    <property type="entry name" value="Alkaline_phosphatase_core_sf"/>
</dbReference>
<dbReference type="GO" id="GO:0030145">
    <property type="term" value="F:manganese ion binding"/>
    <property type="evidence" value="ECO:0007669"/>
    <property type="project" value="InterPro"/>
</dbReference>
<keyword evidence="7" id="KW-0324">Glycolysis</keyword>
<comment type="similarity">
    <text evidence="4">Belongs to the BPG-independent phosphoglycerate mutase family.</text>
</comment>
<evidence type="ECO:0000259" key="10">
    <source>
        <dbReference type="Pfam" id="PF01676"/>
    </source>
</evidence>
<evidence type="ECO:0000256" key="3">
    <source>
        <dbReference type="ARBA" id="ARBA00004798"/>
    </source>
</evidence>
<dbReference type="UniPathway" id="UPA00109">
    <property type="reaction ID" value="UER00186"/>
</dbReference>
<dbReference type="InterPro" id="IPR036646">
    <property type="entry name" value="PGAM_B_sf"/>
</dbReference>
<comment type="pathway">
    <text evidence="3">Carbohydrate degradation; glycolysis; pyruvate from D-glyceraldehyde 3-phosphate: step 3/5.</text>
</comment>
<evidence type="ECO:0000256" key="8">
    <source>
        <dbReference type="ARBA" id="ARBA00023211"/>
    </source>
</evidence>
<dbReference type="EC" id="5.4.2.12" evidence="5"/>
<keyword evidence="9 12" id="KW-0413">Isomerase</keyword>
<dbReference type="KEGG" id="sat:SYN_01002"/>
<sequence length="532" mass="59635">MQMNKEAIGNTMSQAVRNAYRRNCEDETMEPLVLVDTEKRPVGRIRKNDAVIFYNIRGEREIELTRSLTEKGFQSFHPVTDLSLSFATMIEYRQGLNVQVAHPPEGEVQDTLSAVLAWHGMKQAKITEAEKAVHVTYFLNGKKESPLPKEERIIVPTRKDVRLFDEAPEMSIEKISREIIEKIHDPSCRFIFANFPNVDVVGHIENEQAILRAVEAVDRHAGLVLDEARRQGLTVMVTADHGTVEKWLYPDGVIDTGHTDSPVPFILIHDSPAMKLRRDGALTDIAPTVLQLFHLPVPSVMTGRSLITHPAPEQIREAQRLLLLILDGWGESSPSEGNLISRAATPTMDFLKKSFPWTTLKASGEAVGLPPGTVGNSEAGHLHIGAGRQIYADRVRINRAIEDGAFFENEAFLNVMRAAKQNGKALHLMGIVSFFSSHGSIHHLFALMELAKRENVPEVYIHAMLGRRGEMPESGALYVEKIESKAAEIQKGRVVSVIGRYWSMDREENWDRIKKTYDMLVFGRGTPVSCQL</sequence>
<comment type="cofactor">
    <cofactor evidence="2">
        <name>Mn(2+)</name>
        <dbReference type="ChEBI" id="CHEBI:29035"/>
    </cofactor>
</comment>
<dbReference type="InterPro" id="IPR006124">
    <property type="entry name" value="Metalloenzyme"/>
</dbReference>
<evidence type="ECO:0000313" key="12">
    <source>
        <dbReference type="EMBL" id="ABC77850.1"/>
    </source>
</evidence>
<dbReference type="GO" id="GO:0005829">
    <property type="term" value="C:cytosol"/>
    <property type="evidence" value="ECO:0007669"/>
    <property type="project" value="TreeGrafter"/>
</dbReference>
<dbReference type="OrthoDB" id="9800863at2"/>
<feature type="domain" description="Metalloenzyme" evidence="10">
    <location>
        <begin position="104"/>
        <end position="295"/>
    </location>
</feature>
<evidence type="ECO:0000256" key="4">
    <source>
        <dbReference type="ARBA" id="ARBA00008819"/>
    </source>
</evidence>
<dbReference type="EMBL" id="CP000252">
    <property type="protein sequence ID" value="ABC77850.1"/>
    <property type="molecule type" value="Genomic_DNA"/>
</dbReference>
<evidence type="ECO:0000256" key="5">
    <source>
        <dbReference type="ARBA" id="ARBA00012026"/>
    </source>
</evidence>